<proteinExistence type="predicted"/>
<dbReference type="RefSeq" id="WP_184015337.1">
    <property type="nucleotide sequence ID" value="NZ_JACIJC010000001.1"/>
</dbReference>
<dbReference type="Proteomes" id="UP000549617">
    <property type="component" value="Unassembled WGS sequence"/>
</dbReference>
<dbReference type="EMBL" id="JACIJC010000001">
    <property type="protein sequence ID" value="MBB5684757.1"/>
    <property type="molecule type" value="Genomic_DNA"/>
</dbReference>
<name>A0A7W9AFK8_9SPHN</name>
<sequence length="112" mass="12500">MTTLRNLAHVRTGDKGDTCQFSVIVHEARHYELLEKYLTPERVGQHFVEFAHGRIRRFEMAQLGALVFVLEQALRSGVTRSLSLDAHGKCLGMTLLSIDIPDDGATSPHRTG</sequence>
<accession>A0A7W9AFK8</accession>
<evidence type="ECO:0000313" key="2">
    <source>
        <dbReference type="EMBL" id="MBB5684757.1"/>
    </source>
</evidence>
<feature type="domain" description="AtuA-like ferredoxin-fold" evidence="1">
    <location>
        <begin position="3"/>
        <end position="100"/>
    </location>
</feature>
<gene>
    <name evidence="2" type="ORF">FHS49_000748</name>
</gene>
<protein>
    <recommendedName>
        <fullName evidence="1">AtuA-like ferredoxin-fold domain-containing protein</fullName>
    </recommendedName>
</protein>
<evidence type="ECO:0000313" key="3">
    <source>
        <dbReference type="Proteomes" id="UP000549617"/>
    </source>
</evidence>
<organism evidence="2 3">
    <name type="scientific">Sphingobium boeckii</name>
    <dbReference type="NCBI Taxonomy" id="1082345"/>
    <lineage>
        <taxon>Bacteria</taxon>
        <taxon>Pseudomonadati</taxon>
        <taxon>Pseudomonadota</taxon>
        <taxon>Alphaproteobacteria</taxon>
        <taxon>Sphingomonadales</taxon>
        <taxon>Sphingomonadaceae</taxon>
        <taxon>Sphingobium</taxon>
    </lineage>
</organism>
<dbReference type="InterPro" id="IPR056362">
    <property type="entry name" value="AtuA-like_ferredoxin_dom"/>
</dbReference>
<evidence type="ECO:0000259" key="1">
    <source>
        <dbReference type="Pfam" id="PF23544"/>
    </source>
</evidence>
<dbReference type="AlphaFoldDB" id="A0A7W9AFK8"/>
<dbReference type="PANTHER" id="PTHR47585:SF2">
    <property type="entry name" value="DUF1446 DOMAIN PROTEIN (AFU_ORTHOLOGUE AFUA_6G11420)"/>
    <property type="match status" value="1"/>
</dbReference>
<reference evidence="2 3" key="1">
    <citation type="submission" date="2020-08" db="EMBL/GenBank/DDBJ databases">
        <title>Genomic Encyclopedia of Type Strains, Phase IV (KMG-IV): sequencing the most valuable type-strain genomes for metagenomic binning, comparative biology and taxonomic classification.</title>
        <authorList>
            <person name="Goeker M."/>
        </authorList>
    </citation>
    <scope>NUCLEOTIDE SEQUENCE [LARGE SCALE GENOMIC DNA]</scope>
    <source>
        <strain evidence="2 3">DSM 25079</strain>
    </source>
</reference>
<dbReference type="Pfam" id="PF23544">
    <property type="entry name" value="AtuA_ferredoxin"/>
    <property type="match status" value="1"/>
</dbReference>
<keyword evidence="3" id="KW-1185">Reference proteome</keyword>
<comment type="caution">
    <text evidence="2">The sequence shown here is derived from an EMBL/GenBank/DDBJ whole genome shotgun (WGS) entry which is preliminary data.</text>
</comment>
<dbReference type="PANTHER" id="PTHR47585">
    <property type="match status" value="1"/>
</dbReference>